<dbReference type="Pfam" id="PF07702">
    <property type="entry name" value="UTRA"/>
    <property type="match status" value="1"/>
</dbReference>
<dbReference type="InterPro" id="IPR028978">
    <property type="entry name" value="Chorismate_lyase_/UTRA_dom_sf"/>
</dbReference>
<feature type="compositionally biased region" description="Basic and acidic residues" evidence="1">
    <location>
        <begin position="17"/>
        <end position="35"/>
    </location>
</feature>
<dbReference type="InterPro" id="IPR011663">
    <property type="entry name" value="UTRA"/>
</dbReference>
<feature type="region of interest" description="Disordered" evidence="1">
    <location>
        <begin position="1"/>
        <end position="35"/>
    </location>
</feature>
<dbReference type="PANTHER" id="PTHR44846">
    <property type="entry name" value="MANNOSYL-D-GLYCERATE TRANSPORT/METABOLISM SYSTEM REPRESSOR MNGR-RELATED"/>
    <property type="match status" value="1"/>
</dbReference>
<protein>
    <recommendedName>
        <fullName evidence="2">UbiC transcription regulator-associated domain-containing protein</fullName>
    </recommendedName>
</protein>
<evidence type="ECO:0000313" key="4">
    <source>
        <dbReference type="Proteomes" id="UP001428817"/>
    </source>
</evidence>
<dbReference type="InterPro" id="IPR050679">
    <property type="entry name" value="Bact_HTH_transcr_reg"/>
</dbReference>
<organism evidence="3 4">
    <name type="scientific">Pseudonocardia eucalypti</name>
    <dbReference type="NCBI Taxonomy" id="648755"/>
    <lineage>
        <taxon>Bacteria</taxon>
        <taxon>Bacillati</taxon>
        <taxon>Actinomycetota</taxon>
        <taxon>Actinomycetes</taxon>
        <taxon>Pseudonocardiales</taxon>
        <taxon>Pseudonocardiaceae</taxon>
        <taxon>Pseudonocardia</taxon>
    </lineage>
</organism>
<evidence type="ECO:0000256" key="1">
    <source>
        <dbReference type="SAM" id="MobiDB-lite"/>
    </source>
</evidence>
<sequence length="195" mass="22000">MPEFERTAGKPRPILRGQDRHQREKDRVRLSESQRRGVTAPELVFHAEYDTEPASESLAAAFRVPTGAKLLKRTYRTGARADETPLSLVRSYLRYEQVAVNPALLDAGNEPWPGGTQHQLGTLGIEIDRVTDRITARAPSAEEISDLELAAGVPVFELRKTSIDIRDRVVEVADMILPADRTEFFYTTRLCRWQA</sequence>
<feature type="domain" description="UbiC transcription regulator-associated" evidence="2">
    <location>
        <begin position="33"/>
        <end position="183"/>
    </location>
</feature>
<dbReference type="PANTHER" id="PTHR44846:SF17">
    <property type="entry name" value="GNTR-FAMILY TRANSCRIPTIONAL REGULATOR"/>
    <property type="match status" value="1"/>
</dbReference>
<dbReference type="Proteomes" id="UP001428817">
    <property type="component" value="Unassembled WGS sequence"/>
</dbReference>
<keyword evidence="4" id="KW-1185">Reference proteome</keyword>
<evidence type="ECO:0000313" key="3">
    <source>
        <dbReference type="EMBL" id="GAA5158528.1"/>
    </source>
</evidence>
<reference evidence="4" key="1">
    <citation type="journal article" date="2019" name="Int. J. Syst. Evol. Microbiol.">
        <title>The Global Catalogue of Microorganisms (GCM) 10K type strain sequencing project: providing services to taxonomists for standard genome sequencing and annotation.</title>
        <authorList>
            <consortium name="The Broad Institute Genomics Platform"/>
            <consortium name="The Broad Institute Genome Sequencing Center for Infectious Disease"/>
            <person name="Wu L."/>
            <person name="Ma J."/>
        </authorList>
    </citation>
    <scope>NUCLEOTIDE SEQUENCE [LARGE SCALE GENOMIC DNA]</scope>
    <source>
        <strain evidence="4">JCM 18303</strain>
    </source>
</reference>
<comment type="caution">
    <text evidence="3">The sequence shown here is derived from an EMBL/GenBank/DDBJ whole genome shotgun (WGS) entry which is preliminary data.</text>
</comment>
<accession>A0ABP9QAZ1</accession>
<evidence type="ECO:0000259" key="2">
    <source>
        <dbReference type="SMART" id="SM00866"/>
    </source>
</evidence>
<gene>
    <name evidence="3" type="ORF">GCM10023321_38440</name>
</gene>
<dbReference type="EMBL" id="BAABJP010000015">
    <property type="protein sequence ID" value="GAA5158528.1"/>
    <property type="molecule type" value="Genomic_DNA"/>
</dbReference>
<name>A0ABP9QAZ1_9PSEU</name>
<dbReference type="SUPFAM" id="SSF64288">
    <property type="entry name" value="Chorismate lyase-like"/>
    <property type="match status" value="1"/>
</dbReference>
<dbReference type="Gene3D" id="3.40.1410.10">
    <property type="entry name" value="Chorismate lyase-like"/>
    <property type="match status" value="1"/>
</dbReference>
<dbReference type="SMART" id="SM00866">
    <property type="entry name" value="UTRA"/>
    <property type="match status" value="1"/>
</dbReference>
<proteinExistence type="predicted"/>